<reference evidence="1" key="1">
    <citation type="journal article" date="2019" name="bioRxiv">
        <title>The Genome of the Zebra Mussel, Dreissena polymorpha: A Resource for Invasive Species Research.</title>
        <authorList>
            <person name="McCartney M.A."/>
            <person name="Auch B."/>
            <person name="Kono T."/>
            <person name="Mallez S."/>
            <person name="Zhang Y."/>
            <person name="Obille A."/>
            <person name="Becker A."/>
            <person name="Abrahante J.E."/>
            <person name="Garbe J."/>
            <person name="Badalamenti J.P."/>
            <person name="Herman A."/>
            <person name="Mangelson H."/>
            <person name="Liachko I."/>
            <person name="Sullivan S."/>
            <person name="Sone E.D."/>
            <person name="Koren S."/>
            <person name="Silverstein K.A.T."/>
            <person name="Beckman K.B."/>
            <person name="Gohl D.M."/>
        </authorList>
    </citation>
    <scope>NUCLEOTIDE SEQUENCE</scope>
    <source>
        <strain evidence="1">Duluth1</strain>
        <tissue evidence="1">Whole animal</tissue>
    </source>
</reference>
<dbReference type="Proteomes" id="UP000828390">
    <property type="component" value="Unassembled WGS sequence"/>
</dbReference>
<gene>
    <name evidence="1" type="ORF">DPMN_164540</name>
</gene>
<dbReference type="AlphaFoldDB" id="A0A9D4EW32"/>
<organism evidence="1 2">
    <name type="scientific">Dreissena polymorpha</name>
    <name type="common">Zebra mussel</name>
    <name type="synonym">Mytilus polymorpha</name>
    <dbReference type="NCBI Taxonomy" id="45954"/>
    <lineage>
        <taxon>Eukaryota</taxon>
        <taxon>Metazoa</taxon>
        <taxon>Spiralia</taxon>
        <taxon>Lophotrochozoa</taxon>
        <taxon>Mollusca</taxon>
        <taxon>Bivalvia</taxon>
        <taxon>Autobranchia</taxon>
        <taxon>Heteroconchia</taxon>
        <taxon>Euheterodonta</taxon>
        <taxon>Imparidentia</taxon>
        <taxon>Neoheterodontei</taxon>
        <taxon>Myida</taxon>
        <taxon>Dreissenoidea</taxon>
        <taxon>Dreissenidae</taxon>
        <taxon>Dreissena</taxon>
    </lineage>
</organism>
<evidence type="ECO:0000313" key="2">
    <source>
        <dbReference type="Proteomes" id="UP000828390"/>
    </source>
</evidence>
<accession>A0A9D4EW32</accession>
<name>A0A9D4EW32_DREPO</name>
<keyword evidence="2" id="KW-1185">Reference proteome</keyword>
<evidence type="ECO:0000313" key="1">
    <source>
        <dbReference type="EMBL" id="KAH3786433.1"/>
    </source>
</evidence>
<dbReference type="EMBL" id="JAIWYP010000008">
    <property type="protein sequence ID" value="KAH3786433.1"/>
    <property type="molecule type" value="Genomic_DNA"/>
</dbReference>
<sequence length="177" mass="20102">MQRFQACRLLTLRRRLLECNRILGEIAHILVHTFNEPMNMTTSHVSHSRHNDTGRSTSGELFAIHAHAQQLLLQTKLIGDFSYYSFDQSNISNLLRMLSKELRKIICSVVFVLRSGETMVQKPGHYVASGVPCNASVDISYDPDYINILADNVEKYFALFNQSVAGLNSLLEIDQEE</sequence>
<proteinExistence type="predicted"/>
<comment type="caution">
    <text evidence="1">The sequence shown here is derived from an EMBL/GenBank/DDBJ whole genome shotgun (WGS) entry which is preliminary data.</text>
</comment>
<reference evidence="1" key="2">
    <citation type="submission" date="2020-11" db="EMBL/GenBank/DDBJ databases">
        <authorList>
            <person name="McCartney M.A."/>
            <person name="Auch B."/>
            <person name="Kono T."/>
            <person name="Mallez S."/>
            <person name="Becker A."/>
            <person name="Gohl D.M."/>
            <person name="Silverstein K.A.T."/>
            <person name="Koren S."/>
            <person name="Bechman K.B."/>
            <person name="Herman A."/>
            <person name="Abrahante J.E."/>
            <person name="Garbe J."/>
        </authorList>
    </citation>
    <scope>NUCLEOTIDE SEQUENCE</scope>
    <source>
        <strain evidence="1">Duluth1</strain>
        <tissue evidence="1">Whole animal</tissue>
    </source>
</reference>
<protein>
    <submittedName>
        <fullName evidence="1">Uncharacterized protein</fullName>
    </submittedName>
</protein>